<feature type="compositionally biased region" description="Polar residues" evidence="1">
    <location>
        <begin position="1"/>
        <end position="21"/>
    </location>
</feature>
<dbReference type="AlphaFoldDB" id="A0A5E4Z772"/>
<protein>
    <submittedName>
        <fullName evidence="3">Uncharacterized protein</fullName>
    </submittedName>
</protein>
<organism evidence="3 4">
    <name type="scientific">Pandoraea commovens</name>
    <dbReference type="NCBI Taxonomy" id="2508289"/>
    <lineage>
        <taxon>Bacteria</taxon>
        <taxon>Pseudomonadati</taxon>
        <taxon>Pseudomonadota</taxon>
        <taxon>Betaproteobacteria</taxon>
        <taxon>Burkholderiales</taxon>
        <taxon>Burkholderiaceae</taxon>
        <taxon>Pandoraea</taxon>
    </lineage>
</organism>
<evidence type="ECO:0000313" key="5">
    <source>
        <dbReference type="Proteomes" id="UP001058980"/>
    </source>
</evidence>
<evidence type="ECO:0000313" key="3">
    <source>
        <dbReference type="EMBL" id="VVE57141.1"/>
    </source>
</evidence>
<evidence type="ECO:0000313" key="2">
    <source>
        <dbReference type="EMBL" id="UVA80563.1"/>
    </source>
</evidence>
<dbReference type="EMBL" id="CABPSA010000014">
    <property type="protein sequence ID" value="VVE57141.1"/>
    <property type="molecule type" value="Genomic_DNA"/>
</dbReference>
<dbReference type="RefSeq" id="WP_150666702.1">
    <property type="nucleotide sequence ID" value="NZ_CABPSA010000014.1"/>
</dbReference>
<proteinExistence type="predicted"/>
<reference evidence="2" key="2">
    <citation type="submission" date="2022-08" db="EMBL/GenBank/DDBJ databases">
        <title>Multi-unit outbreak of Pandoraea commovens among non-cystic fibrosis intensive care patients from 2019 to 2021 in Berlin, Germany.</title>
        <authorList>
            <person name="Menzel P."/>
        </authorList>
    </citation>
    <scope>NUCLEOTIDE SEQUENCE</scope>
    <source>
        <strain evidence="2">LB-19-202-79</strain>
    </source>
</reference>
<dbReference type="Proteomes" id="UP000343335">
    <property type="component" value="Unassembled WGS sequence"/>
</dbReference>
<reference evidence="3 4" key="1">
    <citation type="submission" date="2019-08" db="EMBL/GenBank/DDBJ databases">
        <authorList>
            <person name="Peeters C."/>
        </authorList>
    </citation>
    <scope>NUCLEOTIDE SEQUENCE [LARGE SCALE GENOMIC DNA]</scope>
    <source>
        <strain evidence="3 4">LMG 31010</strain>
    </source>
</reference>
<name>A0A5E4Z772_9BURK</name>
<evidence type="ECO:0000256" key="1">
    <source>
        <dbReference type="SAM" id="MobiDB-lite"/>
    </source>
</evidence>
<gene>
    <name evidence="2" type="ORF">NTU39_05975</name>
    <name evidence="3" type="ORF">PCO31010_05162</name>
</gene>
<evidence type="ECO:0000313" key="4">
    <source>
        <dbReference type="Proteomes" id="UP000343335"/>
    </source>
</evidence>
<dbReference type="Proteomes" id="UP001058980">
    <property type="component" value="Chromosome"/>
</dbReference>
<dbReference type="EMBL" id="CP102780">
    <property type="protein sequence ID" value="UVA80563.1"/>
    <property type="molecule type" value="Genomic_DNA"/>
</dbReference>
<accession>A0A5E4Z772</accession>
<dbReference type="OrthoDB" id="8941665at2"/>
<feature type="region of interest" description="Disordered" evidence="1">
    <location>
        <begin position="1"/>
        <end position="32"/>
    </location>
</feature>
<keyword evidence="5" id="KW-1185">Reference proteome</keyword>
<sequence>MEVSSTGVNSGAATQALTGSQGADEKGKKAHAVGEDLQTVSQILTPQALKSTEIVRSFEVPDKLNEIFGPRALAASFNADTKFLARFQEAIVSSDDTLGVFVADLMGADSKPRRQKVVDALVQSFEYVPDASRVDAVKTLLNYRVDEKGISVDADGVGVIALRGFSDEIFETIPETDKAHVKDLFEKHEIELDA</sequence>